<dbReference type="OrthoDB" id="3010234at2"/>
<keyword evidence="1" id="KW-0808">Transferase</keyword>
<dbReference type="RefSeq" id="WP_142833579.1">
    <property type="nucleotide sequence ID" value="NZ_VFSV01000005.1"/>
</dbReference>
<organism evidence="1 2">
    <name type="scientific">Palleronia caenipelagi</name>
    <dbReference type="NCBI Taxonomy" id="2489174"/>
    <lineage>
        <taxon>Bacteria</taxon>
        <taxon>Pseudomonadati</taxon>
        <taxon>Pseudomonadota</taxon>
        <taxon>Alphaproteobacteria</taxon>
        <taxon>Rhodobacterales</taxon>
        <taxon>Roseobacteraceae</taxon>
        <taxon>Palleronia</taxon>
    </lineage>
</organism>
<dbReference type="Pfam" id="PF13704">
    <property type="entry name" value="Glyco_tranf_2_4"/>
    <property type="match status" value="1"/>
</dbReference>
<accession>A0A547Q8C9</accession>
<dbReference type="Gene3D" id="3.90.550.10">
    <property type="entry name" value="Spore Coat Polysaccharide Biosynthesis Protein SpsA, Chain A"/>
    <property type="match status" value="1"/>
</dbReference>
<dbReference type="CDD" id="cd00761">
    <property type="entry name" value="Glyco_tranf_GTA_type"/>
    <property type="match status" value="1"/>
</dbReference>
<keyword evidence="2" id="KW-1185">Reference proteome</keyword>
<protein>
    <submittedName>
        <fullName evidence="1">Glycosyltransferase family 2 protein</fullName>
    </submittedName>
</protein>
<dbReference type="AlphaFoldDB" id="A0A547Q8C9"/>
<evidence type="ECO:0000313" key="2">
    <source>
        <dbReference type="Proteomes" id="UP000318590"/>
    </source>
</evidence>
<reference evidence="1 2" key="1">
    <citation type="submission" date="2019-06" db="EMBL/GenBank/DDBJ databases">
        <title>Paenimaribius caenipelagi gen. nov., sp. nov., isolated from a tidal flat.</title>
        <authorList>
            <person name="Yoon J.-H."/>
        </authorList>
    </citation>
    <scope>NUCLEOTIDE SEQUENCE [LARGE SCALE GENOMIC DNA]</scope>
    <source>
        <strain evidence="1 2">JBTF-M29</strain>
    </source>
</reference>
<gene>
    <name evidence="1" type="ORF">FEV53_04260</name>
</gene>
<dbReference type="Proteomes" id="UP000318590">
    <property type="component" value="Unassembled WGS sequence"/>
</dbReference>
<dbReference type="InterPro" id="IPR029044">
    <property type="entry name" value="Nucleotide-diphossugar_trans"/>
</dbReference>
<sequence>MGLLRSWRMGSKRRRLYIRAIRKRRELKAHNVDRDLIRSSRVVIICVLRNEFVRLPYFLEYYRKLGVEHFLFVDNDSTDGSREYLSRQPDCSVWMTKASYNKSRFGVDWVNWLARRYCLGRWVLCVDADEFFVYPFCDTRGIGALTDWLDSSDIRSFGAMILDMYPQAAMSSQPYQAGDNPFRVAEWFDPGNYTMTRNWQYGSLWIQGGPRGRVFFRDSPREAPALNKVPLVKWGRGNVFVSSTHMMLPRGLNLVFDDIGGEKACGVLLHAKFIHTIADRAAEEAQRREHYRAGREYVAYTEGLQAGQSLWCPQSERYINWRQLELLGLMSKGNWA</sequence>
<dbReference type="SUPFAM" id="SSF53448">
    <property type="entry name" value="Nucleotide-diphospho-sugar transferases"/>
    <property type="match status" value="1"/>
</dbReference>
<proteinExistence type="predicted"/>
<evidence type="ECO:0000313" key="1">
    <source>
        <dbReference type="EMBL" id="TRD22636.1"/>
    </source>
</evidence>
<dbReference type="EMBL" id="VFSV01000005">
    <property type="protein sequence ID" value="TRD22636.1"/>
    <property type="molecule type" value="Genomic_DNA"/>
</dbReference>
<name>A0A547Q8C9_9RHOB</name>
<comment type="caution">
    <text evidence="1">The sequence shown here is derived from an EMBL/GenBank/DDBJ whole genome shotgun (WGS) entry which is preliminary data.</text>
</comment>
<dbReference type="GO" id="GO:0016740">
    <property type="term" value="F:transferase activity"/>
    <property type="evidence" value="ECO:0007669"/>
    <property type="project" value="UniProtKB-KW"/>
</dbReference>